<evidence type="ECO:0000256" key="1">
    <source>
        <dbReference type="SAM" id="MobiDB-lite"/>
    </source>
</evidence>
<evidence type="ECO:0000313" key="2">
    <source>
        <dbReference type="EMBL" id="KAF2444830.1"/>
    </source>
</evidence>
<feature type="compositionally biased region" description="Polar residues" evidence="1">
    <location>
        <begin position="294"/>
        <end position="303"/>
    </location>
</feature>
<feature type="compositionally biased region" description="Polar residues" evidence="1">
    <location>
        <begin position="228"/>
        <end position="261"/>
    </location>
</feature>
<protein>
    <submittedName>
        <fullName evidence="2">Uncharacterized protein</fullName>
    </submittedName>
</protein>
<comment type="caution">
    <text evidence="2">The sequence shown here is derived from an EMBL/GenBank/DDBJ whole genome shotgun (WGS) entry which is preliminary data.</text>
</comment>
<dbReference type="OrthoDB" id="3557758at2759"/>
<keyword evidence="3" id="KW-1185">Reference proteome</keyword>
<feature type="compositionally biased region" description="Basic and acidic residues" evidence="1">
    <location>
        <begin position="371"/>
        <end position="383"/>
    </location>
</feature>
<gene>
    <name evidence="2" type="ORF">P171DRAFT_359446</name>
</gene>
<feature type="compositionally biased region" description="Polar residues" evidence="1">
    <location>
        <begin position="271"/>
        <end position="286"/>
    </location>
</feature>
<dbReference type="EMBL" id="MU001500">
    <property type="protein sequence ID" value="KAF2444830.1"/>
    <property type="molecule type" value="Genomic_DNA"/>
</dbReference>
<feature type="compositionally biased region" description="Polar residues" evidence="1">
    <location>
        <begin position="322"/>
        <end position="332"/>
    </location>
</feature>
<dbReference type="Proteomes" id="UP000799764">
    <property type="component" value="Unassembled WGS sequence"/>
</dbReference>
<name>A0A9P4UC40_9PLEO</name>
<feature type="compositionally biased region" description="Polar residues" evidence="1">
    <location>
        <begin position="392"/>
        <end position="410"/>
    </location>
</feature>
<feature type="region of interest" description="Disordered" evidence="1">
    <location>
        <begin position="95"/>
        <end position="417"/>
    </location>
</feature>
<dbReference type="AlphaFoldDB" id="A0A9P4UC40"/>
<evidence type="ECO:0000313" key="3">
    <source>
        <dbReference type="Proteomes" id="UP000799764"/>
    </source>
</evidence>
<organism evidence="2 3">
    <name type="scientific">Karstenula rhodostoma CBS 690.94</name>
    <dbReference type="NCBI Taxonomy" id="1392251"/>
    <lineage>
        <taxon>Eukaryota</taxon>
        <taxon>Fungi</taxon>
        <taxon>Dikarya</taxon>
        <taxon>Ascomycota</taxon>
        <taxon>Pezizomycotina</taxon>
        <taxon>Dothideomycetes</taxon>
        <taxon>Pleosporomycetidae</taxon>
        <taxon>Pleosporales</taxon>
        <taxon>Massarineae</taxon>
        <taxon>Didymosphaeriaceae</taxon>
        <taxon>Karstenula</taxon>
    </lineage>
</organism>
<sequence>MLSYPDRHRFEEIRSRWEAAQVANSDIQLRMVGRKEKTATQPLNGDESTNTSKFRRKLSQGLSIISLSQRKTTPVRPLLPSNDLSGSVDVPHPHPHESARLMSPIRDPSSYGISGRKVTPEKPMSSQMGWDAEAMPKQLPRSRTMSFIPRPNRNESASPVVETDPGRMSSLPCTLEEETCVTPTKVPSPDSSSPVHRNSSPRQYNSSLTTQQAKHVAAGNSFDGVKDQSPSKTSPVRSHTTPNLVNTAHSHGPISFTSPRRPNQHRLSGISGPQRSALKENSTPVTQRHVKRLSNIQEHSPQSPRREGLLAPNITSKRRSTGPASMSVSSRQRACATPSASSKRKNSQSVAQTPFAAQRAVPKKRSPVHPVDSRLDSNEDTYTKMRLLGPVSPSTSTKTAHAATRSSLPRATTEKDLRKRTFPAPKKRTGGVVLTRSQAMVNNEVRFSRSSTLHDFAGVEDVPPVPPIPEKYKSASMSMLVSAEKPFEKPTSYAEGTIQEQKSRDTNSHSSDSLVTALPMMLQFGDVQQNSGFDEACSNLKPHLTKKKSKLSIRIPTPGRSFSASLMFSAKAPQDLDIANIGVSPQVKDYMPALYWAGRFQSRYDQWRTEAMQVELDPEYHMKGPLAHCNVHQENLAACHIFLQLRELCLSHQAADSLWEFEHKYRQDHNLLGTSCDLPPLNPKPDDGKQGSLGRAIRKMTPRKSSFVNLLKGKGWNAEDLKSTDGSSDRDLTVSKTFETSEGSHLV</sequence>
<accession>A0A9P4UC40</accession>
<feature type="compositionally biased region" description="Polar residues" evidence="1">
    <location>
        <begin position="189"/>
        <end position="213"/>
    </location>
</feature>
<feature type="region of interest" description="Disordered" evidence="1">
    <location>
        <begin position="676"/>
        <end position="698"/>
    </location>
</feature>
<proteinExistence type="predicted"/>
<reference evidence="2" key="1">
    <citation type="journal article" date="2020" name="Stud. Mycol.">
        <title>101 Dothideomycetes genomes: a test case for predicting lifestyles and emergence of pathogens.</title>
        <authorList>
            <person name="Haridas S."/>
            <person name="Albert R."/>
            <person name="Binder M."/>
            <person name="Bloem J."/>
            <person name="Labutti K."/>
            <person name="Salamov A."/>
            <person name="Andreopoulos B."/>
            <person name="Baker S."/>
            <person name="Barry K."/>
            <person name="Bills G."/>
            <person name="Bluhm B."/>
            <person name="Cannon C."/>
            <person name="Castanera R."/>
            <person name="Culley D."/>
            <person name="Daum C."/>
            <person name="Ezra D."/>
            <person name="Gonzalez J."/>
            <person name="Henrissat B."/>
            <person name="Kuo A."/>
            <person name="Liang C."/>
            <person name="Lipzen A."/>
            <person name="Lutzoni F."/>
            <person name="Magnuson J."/>
            <person name="Mondo S."/>
            <person name="Nolan M."/>
            <person name="Ohm R."/>
            <person name="Pangilinan J."/>
            <person name="Park H.-J."/>
            <person name="Ramirez L."/>
            <person name="Alfaro M."/>
            <person name="Sun H."/>
            <person name="Tritt A."/>
            <person name="Yoshinaga Y."/>
            <person name="Zwiers L.-H."/>
            <person name="Turgeon B."/>
            <person name="Goodwin S."/>
            <person name="Spatafora J."/>
            <person name="Crous P."/>
            <person name="Grigoriev I."/>
        </authorList>
    </citation>
    <scope>NUCLEOTIDE SEQUENCE</scope>
    <source>
        <strain evidence="2">CBS 690.94</strain>
    </source>
</reference>